<keyword evidence="1" id="KW-0812">Transmembrane</keyword>
<keyword evidence="3" id="KW-1185">Reference proteome</keyword>
<dbReference type="EMBL" id="JADLZT010000006">
    <property type="protein sequence ID" value="MBF6024718.1"/>
    <property type="molecule type" value="Genomic_DNA"/>
</dbReference>
<reference evidence="2 3" key="1">
    <citation type="submission" date="2020-11" db="EMBL/GenBank/DDBJ databases">
        <title>Draft Genome Sequence and Secondary Metabolite Biosynthetic Potential of the Lysobacter niastensis Type strain DSM 18481.</title>
        <authorList>
            <person name="Turrini P."/>
            <person name="Artuso I."/>
            <person name="Tescari M."/>
            <person name="Lugli G.A."/>
            <person name="Frangipani E."/>
            <person name="Ventura M."/>
            <person name="Visca P."/>
        </authorList>
    </citation>
    <scope>NUCLEOTIDE SEQUENCE [LARGE SCALE GENOMIC DNA]</scope>
    <source>
        <strain evidence="2 3">DSM 18481</strain>
    </source>
</reference>
<evidence type="ECO:0000313" key="2">
    <source>
        <dbReference type="EMBL" id="MBF6024718.1"/>
    </source>
</evidence>
<evidence type="ECO:0008006" key="4">
    <source>
        <dbReference type="Google" id="ProtNLM"/>
    </source>
</evidence>
<keyword evidence="1" id="KW-1133">Transmembrane helix</keyword>
<organism evidence="2 3">
    <name type="scientific">Lysobacter niastensis</name>
    <dbReference type="NCBI Taxonomy" id="380629"/>
    <lineage>
        <taxon>Bacteria</taxon>
        <taxon>Pseudomonadati</taxon>
        <taxon>Pseudomonadota</taxon>
        <taxon>Gammaproteobacteria</taxon>
        <taxon>Lysobacterales</taxon>
        <taxon>Lysobacteraceae</taxon>
        <taxon>Lysobacter</taxon>
    </lineage>
</organism>
<comment type="caution">
    <text evidence="2">The sequence shown here is derived from an EMBL/GenBank/DDBJ whole genome shotgun (WGS) entry which is preliminary data.</text>
</comment>
<dbReference type="Proteomes" id="UP001429984">
    <property type="component" value="Unassembled WGS sequence"/>
</dbReference>
<evidence type="ECO:0000256" key="1">
    <source>
        <dbReference type="SAM" id="Phobius"/>
    </source>
</evidence>
<protein>
    <recommendedName>
        <fullName evidence="4">Toxin CptA</fullName>
    </recommendedName>
</protein>
<accession>A0ABS0B6R5</accession>
<evidence type="ECO:0000313" key="3">
    <source>
        <dbReference type="Proteomes" id="UP001429984"/>
    </source>
</evidence>
<feature type="transmembrane region" description="Helical" evidence="1">
    <location>
        <begin position="21"/>
        <end position="40"/>
    </location>
</feature>
<sequence length="148" mass="16070">MPSSPDLSNASATCRLEWRPSLLLVAMLACLGVLAAVSVTLSGVPLAGSLPTAFLAVVEGVRLGRRELRRPARSLVIAGTTATLDGLPIKDVLVRWRGPMVFMRFRDAQGRWQRLVWWPDTLDARGRRELRLAIPVQGGAQLPSSMAS</sequence>
<gene>
    <name evidence="2" type="ORF">IU514_11820</name>
</gene>
<proteinExistence type="predicted"/>
<keyword evidence="1" id="KW-0472">Membrane</keyword>
<name>A0ABS0B6R5_9GAMM</name>